<dbReference type="RefSeq" id="WP_250937498.1">
    <property type="nucleotide sequence ID" value="NZ_JAMLJK010000001.1"/>
</dbReference>
<dbReference type="AlphaFoldDB" id="A0AA41ZFP0"/>
<dbReference type="Proteomes" id="UP001165678">
    <property type="component" value="Unassembled WGS sequence"/>
</dbReference>
<evidence type="ECO:0000313" key="2">
    <source>
        <dbReference type="EMBL" id="MCX2523690.1"/>
    </source>
</evidence>
<name>A0AA41ZFP0_9GAMM</name>
<dbReference type="InterPro" id="IPR025424">
    <property type="entry name" value="YrhK_domain"/>
</dbReference>
<feature type="domain" description="YrhK" evidence="1">
    <location>
        <begin position="24"/>
        <end position="81"/>
    </location>
</feature>
<sequence>MQREKKSDGDLTFTFGHDEIVLHRRYEILSMLNDMMIGLWFLVGSFCFFYEGTLLTIGTWLFVIGSAQLLLRPGIQLARSIHLKHLPARPEDL</sequence>
<dbReference type="EMBL" id="JAPIVE010000001">
    <property type="protein sequence ID" value="MCX2523690.1"/>
    <property type="molecule type" value="Genomic_DNA"/>
</dbReference>
<keyword evidence="3" id="KW-1185">Reference proteome</keyword>
<comment type="caution">
    <text evidence="2">The sequence shown here is derived from an EMBL/GenBank/DDBJ whole genome shotgun (WGS) entry which is preliminary data.</text>
</comment>
<evidence type="ECO:0000313" key="3">
    <source>
        <dbReference type="Proteomes" id="UP001165678"/>
    </source>
</evidence>
<dbReference type="Pfam" id="PF14145">
    <property type="entry name" value="YrhK"/>
    <property type="match status" value="1"/>
</dbReference>
<proteinExistence type="predicted"/>
<evidence type="ECO:0000259" key="1">
    <source>
        <dbReference type="Pfam" id="PF14145"/>
    </source>
</evidence>
<gene>
    <name evidence="2" type="ORF">OQ287_05515</name>
</gene>
<reference evidence="2" key="1">
    <citation type="submission" date="2022-11" db="EMBL/GenBank/DDBJ databases">
        <title>Larsenimonas rhizosphaerae sp. nov., isolated from a tidal mudflat.</title>
        <authorList>
            <person name="Lee S.D."/>
            <person name="Kim I.S."/>
        </authorList>
    </citation>
    <scope>NUCLEOTIDE SEQUENCE</scope>
    <source>
        <strain evidence="2">GH2-1</strain>
    </source>
</reference>
<organism evidence="2 3">
    <name type="scientific">Larsenimonas rhizosphaerae</name>
    <dbReference type="NCBI Taxonomy" id="2944682"/>
    <lineage>
        <taxon>Bacteria</taxon>
        <taxon>Pseudomonadati</taxon>
        <taxon>Pseudomonadota</taxon>
        <taxon>Gammaproteobacteria</taxon>
        <taxon>Oceanospirillales</taxon>
        <taxon>Halomonadaceae</taxon>
        <taxon>Larsenimonas</taxon>
    </lineage>
</organism>
<accession>A0AA41ZFP0</accession>
<protein>
    <submittedName>
        <fullName evidence="2">YrhK family protein</fullName>
    </submittedName>
</protein>